<proteinExistence type="predicted"/>
<dbReference type="Proteomes" id="UP000275078">
    <property type="component" value="Unassembled WGS sequence"/>
</dbReference>
<name>A0A3N4HJ78_ASCIM</name>
<reference evidence="2 3" key="1">
    <citation type="journal article" date="2018" name="Nat. Ecol. Evol.">
        <title>Pezizomycetes genomes reveal the molecular basis of ectomycorrhizal truffle lifestyle.</title>
        <authorList>
            <person name="Murat C."/>
            <person name="Payen T."/>
            <person name="Noel B."/>
            <person name="Kuo A."/>
            <person name="Morin E."/>
            <person name="Chen J."/>
            <person name="Kohler A."/>
            <person name="Krizsan K."/>
            <person name="Balestrini R."/>
            <person name="Da Silva C."/>
            <person name="Montanini B."/>
            <person name="Hainaut M."/>
            <person name="Levati E."/>
            <person name="Barry K.W."/>
            <person name="Belfiori B."/>
            <person name="Cichocki N."/>
            <person name="Clum A."/>
            <person name="Dockter R.B."/>
            <person name="Fauchery L."/>
            <person name="Guy J."/>
            <person name="Iotti M."/>
            <person name="Le Tacon F."/>
            <person name="Lindquist E.A."/>
            <person name="Lipzen A."/>
            <person name="Malagnac F."/>
            <person name="Mello A."/>
            <person name="Molinier V."/>
            <person name="Miyauchi S."/>
            <person name="Poulain J."/>
            <person name="Riccioni C."/>
            <person name="Rubini A."/>
            <person name="Sitrit Y."/>
            <person name="Splivallo R."/>
            <person name="Traeger S."/>
            <person name="Wang M."/>
            <person name="Zifcakova L."/>
            <person name="Wipf D."/>
            <person name="Zambonelli A."/>
            <person name="Paolocci F."/>
            <person name="Nowrousian M."/>
            <person name="Ottonello S."/>
            <person name="Baldrian P."/>
            <person name="Spatafora J.W."/>
            <person name="Henrissat B."/>
            <person name="Nagy L.G."/>
            <person name="Aury J.M."/>
            <person name="Wincker P."/>
            <person name="Grigoriev I.V."/>
            <person name="Bonfante P."/>
            <person name="Martin F.M."/>
        </authorList>
    </citation>
    <scope>NUCLEOTIDE SEQUENCE [LARGE SCALE GENOMIC DNA]</scope>
    <source>
        <strain evidence="2 3">RN42</strain>
    </source>
</reference>
<dbReference type="AlphaFoldDB" id="A0A3N4HJ78"/>
<feature type="region of interest" description="Disordered" evidence="1">
    <location>
        <begin position="1"/>
        <end position="50"/>
    </location>
</feature>
<gene>
    <name evidence="2" type="ORF">BJ508DRAFT_333549</name>
</gene>
<evidence type="ECO:0000313" key="3">
    <source>
        <dbReference type="Proteomes" id="UP000275078"/>
    </source>
</evidence>
<feature type="compositionally biased region" description="Polar residues" evidence="1">
    <location>
        <begin position="67"/>
        <end position="79"/>
    </location>
</feature>
<evidence type="ECO:0000256" key="1">
    <source>
        <dbReference type="SAM" id="MobiDB-lite"/>
    </source>
</evidence>
<feature type="compositionally biased region" description="Polar residues" evidence="1">
    <location>
        <begin position="11"/>
        <end position="32"/>
    </location>
</feature>
<evidence type="ECO:0000313" key="2">
    <source>
        <dbReference type="EMBL" id="RPA73972.1"/>
    </source>
</evidence>
<feature type="compositionally biased region" description="Basic and acidic residues" evidence="1">
    <location>
        <begin position="82"/>
        <end position="92"/>
    </location>
</feature>
<feature type="region of interest" description="Disordered" evidence="1">
    <location>
        <begin position="64"/>
        <end position="107"/>
    </location>
</feature>
<accession>A0A3N4HJ78</accession>
<organism evidence="2 3">
    <name type="scientific">Ascobolus immersus RN42</name>
    <dbReference type="NCBI Taxonomy" id="1160509"/>
    <lineage>
        <taxon>Eukaryota</taxon>
        <taxon>Fungi</taxon>
        <taxon>Dikarya</taxon>
        <taxon>Ascomycota</taxon>
        <taxon>Pezizomycotina</taxon>
        <taxon>Pezizomycetes</taxon>
        <taxon>Pezizales</taxon>
        <taxon>Ascobolaceae</taxon>
        <taxon>Ascobolus</taxon>
    </lineage>
</organism>
<keyword evidence="3" id="KW-1185">Reference proteome</keyword>
<protein>
    <submittedName>
        <fullName evidence="2">Uncharacterized protein</fullName>
    </submittedName>
</protein>
<sequence>MAAAQVVHFTPMSSSEQESDGSATSQSSSKPTLQERITLPSSDEQPAESLAEQLAARAPLDMVAALSNISDDPASSQETCPPDDHDRERDQSDYPDPPSSEGGTDND</sequence>
<dbReference type="EMBL" id="ML119805">
    <property type="protein sequence ID" value="RPA73972.1"/>
    <property type="molecule type" value="Genomic_DNA"/>
</dbReference>